<dbReference type="AlphaFoldDB" id="A0A6J4ZMP7"/>
<sequence>MPIVNANRVSIITPAYKAALIIGETIESVLAQTYTDWELLIAEDCSPDNTRDVIREWEKRDSRIKLVSMPANGGPAMARNAALAQATGGWIAFLDSDDLWLPEKLERTLAHAKANGSVLTYTGFRRISADGAQTGKQVHVPRTLSYRSLLGNTAIATSTVLLDRVELGDVRMRKTYYDDFDCWLQILKPGRLAHGLDEDLMRYRVMSQSVSRNKRRSAMHVWRAYRDLEKLGVVASVWHFSQYALRGLLKYRQF</sequence>
<gene>
    <name evidence="2" type="primary">tuaG</name>
    <name evidence="2" type="ORF">LMG26845_01836</name>
</gene>
<dbReference type="Pfam" id="PF00535">
    <property type="entry name" value="Glycos_transf_2"/>
    <property type="match status" value="1"/>
</dbReference>
<dbReference type="EC" id="2.4.-.-" evidence="2"/>
<evidence type="ECO:0000313" key="3">
    <source>
        <dbReference type="Proteomes" id="UP000507979"/>
    </source>
</evidence>
<dbReference type="SUPFAM" id="SSF53448">
    <property type="entry name" value="Nucleotide-diphospho-sugar transferases"/>
    <property type="match status" value="1"/>
</dbReference>
<name>A0A6J4ZMP7_9BURK</name>
<evidence type="ECO:0000313" key="2">
    <source>
        <dbReference type="EMBL" id="CAB3637529.1"/>
    </source>
</evidence>
<dbReference type="Gene3D" id="3.90.550.10">
    <property type="entry name" value="Spore Coat Polysaccharide Biosynthesis Protein SpsA, Chain A"/>
    <property type="match status" value="1"/>
</dbReference>
<dbReference type="GO" id="GO:0016757">
    <property type="term" value="F:glycosyltransferase activity"/>
    <property type="evidence" value="ECO:0007669"/>
    <property type="project" value="UniProtKB-KW"/>
</dbReference>
<accession>A0A6J4ZMP7</accession>
<dbReference type="PANTHER" id="PTHR43685">
    <property type="entry name" value="GLYCOSYLTRANSFERASE"/>
    <property type="match status" value="1"/>
</dbReference>
<proteinExistence type="predicted"/>
<dbReference type="InterPro" id="IPR001173">
    <property type="entry name" value="Glyco_trans_2-like"/>
</dbReference>
<dbReference type="EMBL" id="CADIJR010000012">
    <property type="protein sequence ID" value="CAB3637529.1"/>
    <property type="molecule type" value="Genomic_DNA"/>
</dbReference>
<organism evidence="2 3">
    <name type="scientific">Achromobacter insuavis</name>
    <dbReference type="NCBI Taxonomy" id="1287735"/>
    <lineage>
        <taxon>Bacteria</taxon>
        <taxon>Pseudomonadati</taxon>
        <taxon>Pseudomonadota</taxon>
        <taxon>Betaproteobacteria</taxon>
        <taxon>Burkholderiales</taxon>
        <taxon>Alcaligenaceae</taxon>
        <taxon>Achromobacter</taxon>
    </lineage>
</organism>
<dbReference type="InterPro" id="IPR050834">
    <property type="entry name" value="Glycosyltransf_2"/>
</dbReference>
<reference evidence="2 3" key="1">
    <citation type="submission" date="2020-04" db="EMBL/GenBank/DDBJ databases">
        <authorList>
            <person name="De Canck E."/>
        </authorList>
    </citation>
    <scope>NUCLEOTIDE SEQUENCE [LARGE SCALE GENOMIC DNA]</scope>
    <source>
        <strain evidence="2 3">LMG 26845</strain>
    </source>
</reference>
<dbReference type="CDD" id="cd00761">
    <property type="entry name" value="Glyco_tranf_GTA_type"/>
    <property type="match status" value="1"/>
</dbReference>
<dbReference type="GeneID" id="92897687"/>
<dbReference type="PANTHER" id="PTHR43685:SF2">
    <property type="entry name" value="GLYCOSYLTRANSFERASE 2-LIKE DOMAIN-CONTAINING PROTEIN"/>
    <property type="match status" value="1"/>
</dbReference>
<dbReference type="RefSeq" id="WP_054430801.1">
    <property type="nucleotide sequence ID" value="NZ_CADIJR010000012.1"/>
</dbReference>
<dbReference type="InterPro" id="IPR029044">
    <property type="entry name" value="Nucleotide-diphossugar_trans"/>
</dbReference>
<keyword evidence="3" id="KW-1185">Reference proteome</keyword>
<protein>
    <submittedName>
        <fullName evidence="2">Teichuronic acid biosynthesis glycosyltransferase TuaG</fullName>
        <ecNumber evidence="2">2.4.-.-</ecNumber>
    </submittedName>
</protein>
<dbReference type="Proteomes" id="UP000507979">
    <property type="component" value="Unassembled WGS sequence"/>
</dbReference>
<keyword evidence="2" id="KW-0808">Transferase</keyword>
<evidence type="ECO:0000259" key="1">
    <source>
        <dbReference type="Pfam" id="PF00535"/>
    </source>
</evidence>
<feature type="domain" description="Glycosyltransferase 2-like" evidence="1">
    <location>
        <begin position="10"/>
        <end position="158"/>
    </location>
</feature>
<keyword evidence="2" id="KW-0328">Glycosyltransferase</keyword>